<reference evidence="6" key="1">
    <citation type="journal article" date="2019" name="Int. J. Syst. Evol. Microbiol.">
        <title>The Global Catalogue of Microorganisms (GCM) 10K type strain sequencing project: providing services to taxonomists for standard genome sequencing and annotation.</title>
        <authorList>
            <consortium name="The Broad Institute Genomics Platform"/>
            <consortium name="The Broad Institute Genome Sequencing Center for Infectious Disease"/>
            <person name="Wu L."/>
            <person name="Ma J."/>
        </authorList>
    </citation>
    <scope>NUCLEOTIDE SEQUENCE [LARGE SCALE GENOMIC DNA]</scope>
    <source>
        <strain evidence="6">JCM 17927</strain>
    </source>
</reference>
<evidence type="ECO:0000259" key="4">
    <source>
        <dbReference type="PROSITE" id="PS01124"/>
    </source>
</evidence>
<evidence type="ECO:0000313" key="6">
    <source>
        <dbReference type="Proteomes" id="UP001501175"/>
    </source>
</evidence>
<feature type="domain" description="HTH araC/xylS-type" evidence="4">
    <location>
        <begin position="151"/>
        <end position="252"/>
    </location>
</feature>
<dbReference type="Pfam" id="PF20240">
    <property type="entry name" value="DUF6597"/>
    <property type="match status" value="1"/>
</dbReference>
<evidence type="ECO:0000313" key="5">
    <source>
        <dbReference type="EMBL" id="GAA4459916.1"/>
    </source>
</evidence>
<gene>
    <name evidence="5" type="ORF">GCM10023189_34240</name>
</gene>
<comment type="caution">
    <text evidence="5">The sequence shown here is derived from an EMBL/GenBank/DDBJ whole genome shotgun (WGS) entry which is preliminary data.</text>
</comment>
<organism evidence="5 6">
    <name type="scientific">Nibrella saemangeumensis</name>
    <dbReference type="NCBI Taxonomy" id="1084526"/>
    <lineage>
        <taxon>Bacteria</taxon>
        <taxon>Pseudomonadati</taxon>
        <taxon>Bacteroidota</taxon>
        <taxon>Cytophagia</taxon>
        <taxon>Cytophagales</taxon>
        <taxon>Spirosomataceae</taxon>
        <taxon>Nibrella</taxon>
    </lineage>
</organism>
<keyword evidence="3" id="KW-0804">Transcription</keyword>
<dbReference type="Proteomes" id="UP001501175">
    <property type="component" value="Unassembled WGS sequence"/>
</dbReference>
<proteinExistence type="predicted"/>
<dbReference type="Gene3D" id="1.10.10.60">
    <property type="entry name" value="Homeodomain-like"/>
    <property type="match status" value="1"/>
</dbReference>
<dbReference type="SMART" id="SM00342">
    <property type="entry name" value="HTH_ARAC"/>
    <property type="match status" value="1"/>
</dbReference>
<dbReference type="InterPro" id="IPR046532">
    <property type="entry name" value="DUF6597"/>
</dbReference>
<dbReference type="EMBL" id="BAABHD010000032">
    <property type="protein sequence ID" value="GAA4459916.1"/>
    <property type="molecule type" value="Genomic_DNA"/>
</dbReference>
<dbReference type="PANTHER" id="PTHR46796:SF13">
    <property type="entry name" value="HTH-TYPE TRANSCRIPTIONAL ACTIVATOR RHAS"/>
    <property type="match status" value="1"/>
</dbReference>
<dbReference type="Pfam" id="PF12833">
    <property type="entry name" value="HTH_18"/>
    <property type="match status" value="1"/>
</dbReference>
<evidence type="ECO:0000256" key="1">
    <source>
        <dbReference type="ARBA" id="ARBA00023015"/>
    </source>
</evidence>
<protein>
    <recommendedName>
        <fullName evidence="4">HTH araC/xylS-type domain-containing protein</fullName>
    </recommendedName>
</protein>
<keyword evidence="6" id="KW-1185">Reference proteome</keyword>
<dbReference type="PANTHER" id="PTHR46796">
    <property type="entry name" value="HTH-TYPE TRANSCRIPTIONAL ACTIVATOR RHAS-RELATED"/>
    <property type="match status" value="1"/>
</dbReference>
<name>A0ABP8N1X6_9BACT</name>
<evidence type="ECO:0000256" key="3">
    <source>
        <dbReference type="ARBA" id="ARBA00023163"/>
    </source>
</evidence>
<accession>A0ABP8N1X6</accession>
<dbReference type="InterPro" id="IPR050204">
    <property type="entry name" value="AraC_XylS_family_regulators"/>
</dbReference>
<dbReference type="InterPro" id="IPR018060">
    <property type="entry name" value="HTH_AraC"/>
</dbReference>
<evidence type="ECO:0000256" key="2">
    <source>
        <dbReference type="ARBA" id="ARBA00023125"/>
    </source>
</evidence>
<sequence length="264" mass="30513">MLRPYIEKYYILEYQGTATGQPFEVASPANCYAALVFNYQSDYQLCHANGHEQRLSGSFIAGYSTEGYRIRLRGTVGMVGVVFKSSIFRTWFPALTNADINDQRIQLPDLVGSEVEFINDQLAEAENHTERIQLVESYLMYRLRKTHLPTHMADHALNIILQKRGMIRMDDLAGMVNISPRHLRRVFSERVGLSPKFFARLKRFGYINIILSLNKDLHWQEFTIDGGFYDQSHFIKDFVQFCGHTPSVQILKNRHFQHSVLTNG</sequence>
<keyword evidence="2" id="KW-0238">DNA-binding</keyword>
<keyword evidence="1" id="KW-0805">Transcription regulation</keyword>
<dbReference type="PROSITE" id="PS01124">
    <property type="entry name" value="HTH_ARAC_FAMILY_2"/>
    <property type="match status" value="1"/>
</dbReference>